<keyword evidence="5 8" id="KW-0067">ATP-binding</keyword>
<dbReference type="NCBIfam" id="TIGR04521">
    <property type="entry name" value="ECF_ATPase_2"/>
    <property type="match status" value="1"/>
</dbReference>
<dbReference type="GO" id="GO:0016887">
    <property type="term" value="F:ATP hydrolysis activity"/>
    <property type="evidence" value="ECO:0007669"/>
    <property type="project" value="InterPro"/>
</dbReference>
<dbReference type="GO" id="GO:0042626">
    <property type="term" value="F:ATPase-coupled transmembrane transporter activity"/>
    <property type="evidence" value="ECO:0007669"/>
    <property type="project" value="TreeGrafter"/>
</dbReference>
<evidence type="ECO:0000256" key="2">
    <source>
        <dbReference type="ARBA" id="ARBA00022448"/>
    </source>
</evidence>
<dbReference type="SUPFAM" id="SSF52540">
    <property type="entry name" value="P-loop containing nucleoside triphosphate hydrolases"/>
    <property type="match status" value="1"/>
</dbReference>
<dbReference type="RefSeq" id="WP_076342410.1">
    <property type="nucleotide sequence ID" value="NZ_CAPDDE010000053.1"/>
</dbReference>
<keyword evidence="7 8" id="KW-0472">Membrane</keyword>
<dbReference type="InterPro" id="IPR050095">
    <property type="entry name" value="ECF_ABC_transporter_ATP-bd"/>
</dbReference>
<dbReference type="PROSITE" id="PS00211">
    <property type="entry name" value="ABC_TRANSPORTER_1"/>
    <property type="match status" value="1"/>
</dbReference>
<protein>
    <recommendedName>
        <fullName evidence="8">Energy-coupling factor transporter ATP-binding protein EcfA2</fullName>
        <ecNumber evidence="8">7.-.-.-</ecNumber>
    </recommendedName>
</protein>
<dbReference type="AlphaFoldDB" id="A0A1U7NJH2"/>
<name>A0A1U7NJH2_9FIRM</name>
<comment type="subcellular location">
    <subcellularLocation>
        <location evidence="1 8">Cell membrane</location>
        <topology evidence="1 8">Peripheral membrane protein</topology>
    </subcellularLocation>
</comment>
<dbReference type="InterPro" id="IPR017871">
    <property type="entry name" value="ABC_transporter-like_CS"/>
</dbReference>
<evidence type="ECO:0000256" key="7">
    <source>
        <dbReference type="ARBA" id="ARBA00023136"/>
    </source>
</evidence>
<dbReference type="InterPro" id="IPR027417">
    <property type="entry name" value="P-loop_NTPase"/>
</dbReference>
<reference evidence="10 11" key="1">
    <citation type="submission" date="2016-11" db="EMBL/GenBank/DDBJ databases">
        <title>Description of two novel members of the family Erysipelotrichaceae: Ileibacterium lipovorans gen. nov., sp. nov. and Dubosiella newyorkensis, gen. nov., sp. nov.</title>
        <authorList>
            <person name="Cox L.M."/>
            <person name="Sohn J."/>
            <person name="Tyrrell K.L."/>
            <person name="Citron D.M."/>
            <person name="Lawson P.A."/>
            <person name="Patel N.B."/>
            <person name="Iizumi T."/>
            <person name="Perez-Perez G.I."/>
            <person name="Goldstein E.J."/>
            <person name="Blaser M.J."/>
        </authorList>
    </citation>
    <scope>NUCLEOTIDE SEQUENCE [LARGE SCALE GENOMIC DNA]</scope>
    <source>
        <strain evidence="10 11">NYU-BL-A4</strain>
    </source>
</reference>
<evidence type="ECO:0000256" key="6">
    <source>
        <dbReference type="ARBA" id="ARBA00022967"/>
    </source>
</evidence>
<evidence type="ECO:0000313" key="10">
    <source>
        <dbReference type="EMBL" id="OLU43665.1"/>
    </source>
</evidence>
<sequence length="286" mass="31926">MSIKTNQLEHTYNAGTPFEHQALKGITLEIPEGKVTAIIGQTGSGKSTFVQHLNALILPTSGTVDVEGFHIDPAAKLKDVKELRKKVGLVFQFPEYQLFEETIEKDIAFGPKNFGVTEEEANTLVKKVLPIVGLDQTYLERSPFDLSGGQKRRVAIAGILVLDPDVLVLDEPTAGLDPQGAKEMMDLFMDLNKKEGKTVLLVSHDMEHVKQYCDHVIVFEDGKVKKESDVQTFFEHPEWMEEIGINPPSLIRLKKMLQEKGFQIPDTILDMDALVECVKGQVKNVE</sequence>
<dbReference type="OrthoDB" id="9784332at2"/>
<dbReference type="InterPro" id="IPR003439">
    <property type="entry name" value="ABC_transporter-like_ATP-bd"/>
</dbReference>
<feature type="domain" description="ABC transporter" evidence="9">
    <location>
        <begin position="3"/>
        <end position="246"/>
    </location>
</feature>
<proteinExistence type="inferred from homology"/>
<comment type="similarity">
    <text evidence="8">Belongs to the ABC transporter superfamily. Energy-coupling factor EcfA family.</text>
</comment>
<organism evidence="10 11">
    <name type="scientific">Dubosiella newyorkensis</name>
    <dbReference type="NCBI Taxonomy" id="1862672"/>
    <lineage>
        <taxon>Bacteria</taxon>
        <taxon>Bacillati</taxon>
        <taxon>Bacillota</taxon>
        <taxon>Erysipelotrichia</taxon>
        <taxon>Erysipelotrichales</taxon>
        <taxon>Erysipelotrichaceae</taxon>
        <taxon>Dubosiella</taxon>
    </lineage>
</organism>
<dbReference type="PANTHER" id="PTHR43553:SF27">
    <property type="entry name" value="ENERGY-COUPLING FACTOR TRANSPORTER ATP-BINDING PROTEIN ECFA2"/>
    <property type="match status" value="1"/>
</dbReference>
<dbReference type="Pfam" id="PF00005">
    <property type="entry name" value="ABC_tran"/>
    <property type="match status" value="1"/>
</dbReference>
<dbReference type="EC" id="7.-.-.-" evidence="8"/>
<evidence type="ECO:0000256" key="1">
    <source>
        <dbReference type="ARBA" id="ARBA00004202"/>
    </source>
</evidence>
<dbReference type="InterPro" id="IPR030946">
    <property type="entry name" value="EcfA2"/>
</dbReference>
<evidence type="ECO:0000256" key="4">
    <source>
        <dbReference type="ARBA" id="ARBA00022741"/>
    </source>
</evidence>
<dbReference type="Proteomes" id="UP000186705">
    <property type="component" value="Unassembled WGS sequence"/>
</dbReference>
<keyword evidence="2 8" id="KW-0813">Transport</keyword>
<evidence type="ECO:0000256" key="8">
    <source>
        <dbReference type="RuleBase" id="RU365104"/>
    </source>
</evidence>
<evidence type="ECO:0000259" key="9">
    <source>
        <dbReference type="PROSITE" id="PS50893"/>
    </source>
</evidence>
<dbReference type="InterPro" id="IPR003593">
    <property type="entry name" value="AAA+_ATPase"/>
</dbReference>
<evidence type="ECO:0000256" key="5">
    <source>
        <dbReference type="ARBA" id="ARBA00022840"/>
    </source>
</evidence>
<evidence type="ECO:0000313" key="11">
    <source>
        <dbReference type="Proteomes" id="UP000186705"/>
    </source>
</evidence>
<dbReference type="CDD" id="cd03225">
    <property type="entry name" value="ABC_cobalt_CbiO_domain1"/>
    <property type="match status" value="1"/>
</dbReference>
<gene>
    <name evidence="10" type="ORF">BO225_11750</name>
</gene>
<dbReference type="STRING" id="1862672.BO225_11750"/>
<dbReference type="GO" id="GO:0005524">
    <property type="term" value="F:ATP binding"/>
    <property type="evidence" value="ECO:0007669"/>
    <property type="project" value="UniProtKB-UniRule"/>
</dbReference>
<dbReference type="EMBL" id="MPKA01000146">
    <property type="protein sequence ID" value="OLU43665.1"/>
    <property type="molecule type" value="Genomic_DNA"/>
</dbReference>
<keyword evidence="11" id="KW-1185">Reference proteome</keyword>
<dbReference type="FunFam" id="3.40.50.300:FF:000224">
    <property type="entry name" value="Energy-coupling factor transporter ATP-binding protein EcfA"/>
    <property type="match status" value="1"/>
</dbReference>
<comment type="function">
    <text evidence="8">ATP-binding (A) component of a common energy-coupling factor (ECF) ABC-transporter complex.</text>
</comment>
<dbReference type="PANTHER" id="PTHR43553">
    <property type="entry name" value="HEAVY METAL TRANSPORTER"/>
    <property type="match status" value="1"/>
</dbReference>
<dbReference type="SMART" id="SM00382">
    <property type="entry name" value="AAA"/>
    <property type="match status" value="1"/>
</dbReference>
<dbReference type="PROSITE" id="PS50893">
    <property type="entry name" value="ABC_TRANSPORTER_2"/>
    <property type="match status" value="1"/>
</dbReference>
<keyword evidence="4 8" id="KW-0547">Nucleotide-binding</keyword>
<dbReference type="GeneID" id="78276602"/>
<dbReference type="GO" id="GO:0043190">
    <property type="term" value="C:ATP-binding cassette (ABC) transporter complex"/>
    <property type="evidence" value="ECO:0007669"/>
    <property type="project" value="TreeGrafter"/>
</dbReference>
<dbReference type="InterPro" id="IPR015856">
    <property type="entry name" value="ABC_transpr_CbiO/EcfA_su"/>
</dbReference>
<comment type="caution">
    <text evidence="10">The sequence shown here is derived from an EMBL/GenBank/DDBJ whole genome shotgun (WGS) entry which is preliminary data.</text>
</comment>
<evidence type="ECO:0000256" key="3">
    <source>
        <dbReference type="ARBA" id="ARBA00022475"/>
    </source>
</evidence>
<accession>A0A1U7NJH2</accession>
<keyword evidence="6" id="KW-1278">Translocase</keyword>
<keyword evidence="3 8" id="KW-1003">Cell membrane</keyword>
<comment type="subunit">
    <text evidence="8">Forms a stable energy-coupling factor (ECF) transporter complex composed of 2 membrane-embedded substrate-binding proteins (S component), 2 ATP-binding proteins (A component) and 2 transmembrane proteins (T component).</text>
</comment>
<dbReference type="Gene3D" id="3.40.50.300">
    <property type="entry name" value="P-loop containing nucleotide triphosphate hydrolases"/>
    <property type="match status" value="1"/>
</dbReference>